<dbReference type="CDD" id="cd24079">
    <property type="entry name" value="ASKHA_NBD_PG1100-like"/>
    <property type="match status" value="1"/>
</dbReference>
<dbReference type="Gene3D" id="3.30.420.40">
    <property type="match status" value="2"/>
</dbReference>
<proteinExistence type="predicted"/>
<sequence length="280" mass="31159">MILIADSGSTKTAWRLIDEQGNISQAKSGGINPYYMKKEEIQSAISEGLIEHQDTKMTAIHFYGSGCSSDKNKALIADALYGLYPEAVVSVDHDLMAAARALCGREQGIACILGTGSNSCLYDGESIVENVTSLGYLLGDEGSGNMLGRMLIKRYFKHELPEDLKAKFDARFQLTRDQVLEQIYQSEMPIRFLASFAKFIFQHIQHPYLYQMAYDCFQDFFEQNVCKYTGYQEVPVHFTGSVAFYFSNILRKVGTDMGVAVGVISEDPVAGLALYHRAEG</sequence>
<evidence type="ECO:0000313" key="3">
    <source>
        <dbReference type="Proteomes" id="UP000184474"/>
    </source>
</evidence>
<dbReference type="EMBL" id="FRAA01000009">
    <property type="protein sequence ID" value="SHK82130.1"/>
    <property type="molecule type" value="Genomic_DNA"/>
</dbReference>
<dbReference type="InterPro" id="IPR043129">
    <property type="entry name" value="ATPase_NBD"/>
</dbReference>
<protein>
    <submittedName>
        <fullName evidence="2">BadF-type ATPase</fullName>
    </submittedName>
</protein>
<dbReference type="InterPro" id="IPR052519">
    <property type="entry name" value="Euk-type_GlcNAc_Kinase"/>
</dbReference>
<keyword evidence="3" id="KW-1185">Reference proteome</keyword>
<gene>
    <name evidence="2" type="ORF">SAMN04488028_10995</name>
</gene>
<dbReference type="Pfam" id="PF01869">
    <property type="entry name" value="BcrAD_BadFG"/>
    <property type="match status" value="1"/>
</dbReference>
<dbReference type="PANTHER" id="PTHR43190:SF3">
    <property type="entry name" value="N-ACETYL-D-GLUCOSAMINE KINASE"/>
    <property type="match status" value="1"/>
</dbReference>
<dbReference type="AlphaFoldDB" id="A0A1M6VKV9"/>
<organism evidence="2 3">
    <name type="scientific">Reichenbachiella agariperforans</name>
    <dbReference type="NCBI Taxonomy" id="156994"/>
    <lineage>
        <taxon>Bacteria</taxon>
        <taxon>Pseudomonadati</taxon>
        <taxon>Bacteroidota</taxon>
        <taxon>Cytophagia</taxon>
        <taxon>Cytophagales</taxon>
        <taxon>Reichenbachiellaceae</taxon>
        <taxon>Reichenbachiella</taxon>
    </lineage>
</organism>
<feature type="domain" description="ATPase BadF/BadG/BcrA/BcrD type" evidence="1">
    <location>
        <begin position="6"/>
        <end position="145"/>
    </location>
</feature>
<evidence type="ECO:0000313" key="2">
    <source>
        <dbReference type="EMBL" id="SHK82130.1"/>
    </source>
</evidence>
<dbReference type="RefSeq" id="WP_073124925.1">
    <property type="nucleotide sequence ID" value="NZ_FRAA01000009.1"/>
</dbReference>
<dbReference type="Proteomes" id="UP000184474">
    <property type="component" value="Unassembled WGS sequence"/>
</dbReference>
<reference evidence="3" key="1">
    <citation type="submission" date="2016-11" db="EMBL/GenBank/DDBJ databases">
        <authorList>
            <person name="Varghese N."/>
            <person name="Submissions S."/>
        </authorList>
    </citation>
    <scope>NUCLEOTIDE SEQUENCE [LARGE SCALE GENOMIC DNA]</scope>
    <source>
        <strain evidence="3">DSM 26134</strain>
    </source>
</reference>
<evidence type="ECO:0000259" key="1">
    <source>
        <dbReference type="Pfam" id="PF01869"/>
    </source>
</evidence>
<dbReference type="InterPro" id="IPR002731">
    <property type="entry name" value="ATPase_BadF"/>
</dbReference>
<dbReference type="STRING" id="156994.SAMN04488028_10995"/>
<dbReference type="SUPFAM" id="SSF53067">
    <property type="entry name" value="Actin-like ATPase domain"/>
    <property type="match status" value="2"/>
</dbReference>
<dbReference type="Gene3D" id="1.10.720.160">
    <property type="match status" value="1"/>
</dbReference>
<name>A0A1M6VKV9_REIAG</name>
<dbReference type="PANTHER" id="PTHR43190">
    <property type="entry name" value="N-ACETYL-D-GLUCOSAMINE KINASE"/>
    <property type="match status" value="1"/>
</dbReference>
<accession>A0A1M6VKV9</accession>